<dbReference type="FunFam" id="3.80.10.10:FF:000041">
    <property type="entry name" value="LRR receptor-like serine/threonine-protein kinase ERECTA"/>
    <property type="match status" value="1"/>
</dbReference>
<proteinExistence type="inferred from homology"/>
<dbReference type="Gene3D" id="3.80.10.10">
    <property type="entry name" value="Ribonuclease Inhibitor"/>
    <property type="match status" value="3"/>
</dbReference>
<keyword evidence="4" id="KW-1003">Cell membrane</keyword>
<feature type="transmembrane region" description="Helical" evidence="13">
    <location>
        <begin position="588"/>
        <end position="609"/>
    </location>
</feature>
<keyword evidence="12" id="KW-0325">Glycoprotein</keyword>
<reference evidence="16" key="1">
    <citation type="submission" date="2020-07" db="EMBL/GenBank/DDBJ databases">
        <title>Genome sequence and genetic diversity analysis of an under-domesticated orphan crop, white fonio (Digitaria exilis).</title>
        <authorList>
            <person name="Bennetzen J.L."/>
            <person name="Chen S."/>
            <person name="Ma X."/>
            <person name="Wang X."/>
            <person name="Yssel A.E.J."/>
            <person name="Chaluvadi S.R."/>
            <person name="Johnson M."/>
            <person name="Gangashetty P."/>
            <person name="Hamidou F."/>
            <person name="Sanogo M.D."/>
            <person name="Zwaenepoel A."/>
            <person name="Wallace J."/>
            <person name="Van De Peer Y."/>
            <person name="Van Deynze A."/>
        </authorList>
    </citation>
    <scope>NUCLEOTIDE SEQUENCE</scope>
    <source>
        <tissue evidence="16">Leaves</tissue>
    </source>
</reference>
<evidence type="ECO:0000256" key="14">
    <source>
        <dbReference type="SAM" id="SignalP"/>
    </source>
</evidence>
<dbReference type="InterPro" id="IPR003591">
    <property type="entry name" value="Leu-rich_rpt_typical-subtyp"/>
</dbReference>
<dbReference type="OrthoDB" id="1740823at2759"/>
<dbReference type="InterPro" id="IPR053211">
    <property type="entry name" value="DNA_repair-toleration"/>
</dbReference>
<protein>
    <recommendedName>
        <fullName evidence="15">Leucine-rich repeat-containing N-terminal plant-type domain-containing protein</fullName>
    </recommendedName>
</protein>
<dbReference type="Proteomes" id="UP000636709">
    <property type="component" value="Unassembled WGS sequence"/>
</dbReference>
<dbReference type="Pfam" id="PF08263">
    <property type="entry name" value="LRRNT_2"/>
    <property type="match status" value="1"/>
</dbReference>
<evidence type="ECO:0000256" key="2">
    <source>
        <dbReference type="ARBA" id="ARBA00004236"/>
    </source>
</evidence>
<dbReference type="FunFam" id="3.80.10.10:FF:000213">
    <property type="entry name" value="Tyrosine-sulfated glycopeptide receptor 1"/>
    <property type="match status" value="1"/>
</dbReference>
<dbReference type="PANTHER" id="PTHR48060:SF19">
    <property type="entry name" value="LEUCINE-RICH REPEAT-CONTAINING N-TERMINAL PLANT-TYPE DOMAIN-CONTAINING PROTEIN"/>
    <property type="match status" value="1"/>
</dbReference>
<dbReference type="Pfam" id="PF00560">
    <property type="entry name" value="LRR_1"/>
    <property type="match status" value="5"/>
</dbReference>
<evidence type="ECO:0000256" key="3">
    <source>
        <dbReference type="ARBA" id="ARBA00009592"/>
    </source>
</evidence>
<feature type="signal peptide" evidence="14">
    <location>
        <begin position="1"/>
        <end position="19"/>
    </location>
</feature>
<evidence type="ECO:0000256" key="10">
    <source>
        <dbReference type="ARBA" id="ARBA00023136"/>
    </source>
</evidence>
<dbReference type="SMART" id="SM00365">
    <property type="entry name" value="LRR_SD22"/>
    <property type="match status" value="4"/>
</dbReference>
<feature type="chain" id="PRO_5032983876" description="Leucine-rich repeat-containing N-terminal plant-type domain-containing protein" evidence="14">
    <location>
        <begin position="20"/>
        <end position="614"/>
    </location>
</feature>
<dbReference type="InterPro" id="IPR032675">
    <property type="entry name" value="LRR_dom_sf"/>
</dbReference>
<keyword evidence="6 13" id="KW-0812">Transmembrane</keyword>
<evidence type="ECO:0000256" key="4">
    <source>
        <dbReference type="ARBA" id="ARBA00022475"/>
    </source>
</evidence>
<organism evidence="16 17">
    <name type="scientific">Digitaria exilis</name>
    <dbReference type="NCBI Taxonomy" id="1010633"/>
    <lineage>
        <taxon>Eukaryota</taxon>
        <taxon>Viridiplantae</taxon>
        <taxon>Streptophyta</taxon>
        <taxon>Embryophyta</taxon>
        <taxon>Tracheophyta</taxon>
        <taxon>Spermatophyta</taxon>
        <taxon>Magnoliopsida</taxon>
        <taxon>Liliopsida</taxon>
        <taxon>Poales</taxon>
        <taxon>Poaceae</taxon>
        <taxon>PACMAD clade</taxon>
        <taxon>Panicoideae</taxon>
        <taxon>Panicodae</taxon>
        <taxon>Paniceae</taxon>
        <taxon>Anthephorinae</taxon>
        <taxon>Digitaria</taxon>
    </lineage>
</organism>
<evidence type="ECO:0000256" key="9">
    <source>
        <dbReference type="ARBA" id="ARBA00022989"/>
    </source>
</evidence>
<keyword evidence="7 14" id="KW-0732">Signal</keyword>
<evidence type="ECO:0000256" key="13">
    <source>
        <dbReference type="SAM" id="Phobius"/>
    </source>
</evidence>
<name>A0A835KUI2_9POAL</name>
<dbReference type="Pfam" id="PF13855">
    <property type="entry name" value="LRR_8"/>
    <property type="match status" value="2"/>
</dbReference>
<feature type="domain" description="Leucine-rich repeat-containing N-terminal plant-type" evidence="15">
    <location>
        <begin position="24"/>
        <end position="64"/>
    </location>
</feature>
<dbReference type="FunFam" id="3.80.10.10:FF:000129">
    <property type="entry name" value="Leucine-rich repeat receptor-like kinase"/>
    <property type="match status" value="1"/>
</dbReference>
<dbReference type="SMART" id="SM00369">
    <property type="entry name" value="LRR_TYP"/>
    <property type="match status" value="4"/>
</dbReference>
<dbReference type="InterPro" id="IPR013210">
    <property type="entry name" value="LRR_N_plant-typ"/>
</dbReference>
<evidence type="ECO:0000256" key="8">
    <source>
        <dbReference type="ARBA" id="ARBA00022737"/>
    </source>
</evidence>
<evidence type="ECO:0000256" key="5">
    <source>
        <dbReference type="ARBA" id="ARBA00022614"/>
    </source>
</evidence>
<dbReference type="InterPro" id="IPR001611">
    <property type="entry name" value="Leu-rich_rpt"/>
</dbReference>
<evidence type="ECO:0000256" key="11">
    <source>
        <dbReference type="ARBA" id="ARBA00023170"/>
    </source>
</evidence>
<comment type="caution">
    <text evidence="16">The sequence shown here is derived from an EMBL/GenBank/DDBJ whole genome shotgun (WGS) entry which is preliminary data.</text>
</comment>
<dbReference type="PRINTS" id="PR00019">
    <property type="entry name" value="LEURICHRPT"/>
</dbReference>
<comment type="similarity">
    <text evidence="3">Belongs to the RLP family.</text>
</comment>
<evidence type="ECO:0000313" key="17">
    <source>
        <dbReference type="Proteomes" id="UP000636709"/>
    </source>
</evidence>
<dbReference type="PANTHER" id="PTHR48060">
    <property type="entry name" value="DNA DAMAGE-REPAIR/TOLERATION PROTEIN DRT100"/>
    <property type="match status" value="1"/>
</dbReference>
<gene>
    <name evidence="16" type="ORF">HU200_003574</name>
</gene>
<dbReference type="PROSITE" id="PS51450">
    <property type="entry name" value="LRR"/>
    <property type="match status" value="2"/>
</dbReference>
<dbReference type="GO" id="GO:0005886">
    <property type="term" value="C:plasma membrane"/>
    <property type="evidence" value="ECO:0007669"/>
    <property type="project" value="UniProtKB-SubCell"/>
</dbReference>
<dbReference type="AlphaFoldDB" id="A0A835KUI2"/>
<evidence type="ECO:0000256" key="12">
    <source>
        <dbReference type="ARBA" id="ARBA00023180"/>
    </source>
</evidence>
<accession>A0A835KUI2</accession>
<evidence type="ECO:0000256" key="7">
    <source>
        <dbReference type="ARBA" id="ARBA00022729"/>
    </source>
</evidence>
<keyword evidence="11" id="KW-0675">Receptor</keyword>
<keyword evidence="9 13" id="KW-1133">Transmembrane helix</keyword>
<evidence type="ECO:0000256" key="1">
    <source>
        <dbReference type="ARBA" id="ARBA00004167"/>
    </source>
</evidence>
<evidence type="ECO:0000259" key="15">
    <source>
        <dbReference type="Pfam" id="PF08263"/>
    </source>
</evidence>
<dbReference type="EMBL" id="JACEFO010000208">
    <property type="protein sequence ID" value="KAF8776347.1"/>
    <property type="molecule type" value="Genomic_DNA"/>
</dbReference>
<sequence>MAFTGFAITVLLLSLASDARPCSDHEKSSLLRFITGLSLDGGLAMSWRRNGTASCCSWEGIACNGDEVSLPGRGLQGSISPVLGDLTGLRRLNLSHNSLSGELPLERLLSSSRNLAVIDVSFNGLEGELPYSVASHGWTLQVLNISSNLFTGEFPSASFVMLDLSYNKFSGRIPAGLGNCSGLKVLKAGHNKLSGALPDELFNASSLEYLSFPNNGLYGTLDGASITNLRNLSHLDLGGNQLNGKIPDTIELPSALSNCTNLVTIDLRNNNFSGELAMVDFSTLINLKTLDLLYNNFTGTVPESIYSCSNLKALRLSDNKLHGQLSPRISNLKSLVFLNFKGEAMPQDETIDGFQNLQFLSLSKCSLTGKIPLWLSKLKILEILFLEKNQLTGPIPAWIKNISNNSLTGEIPTALTTMPMLTSKKSTARLQQRVYELPIYVAHALEYHIPTAFPVLLNLGRNNFTGLIPDKIGQLKTLVSLNLGSNKLTGEIPQSICNLTNLQVLDLSGNDLTGGIPMGLNNLHFLSKFNISNNDLEGPIPINGQISTFPSSSFDGNPKLCGPMLAHHCGPAETTVFTEETDERVKKVMFLIAFGAFFGVGVMYDQLVLSRFFG</sequence>
<keyword evidence="17" id="KW-1185">Reference proteome</keyword>
<keyword evidence="8" id="KW-0677">Repeat</keyword>
<evidence type="ECO:0000256" key="6">
    <source>
        <dbReference type="ARBA" id="ARBA00022692"/>
    </source>
</evidence>
<dbReference type="SUPFAM" id="SSF52047">
    <property type="entry name" value="RNI-like"/>
    <property type="match status" value="1"/>
</dbReference>
<keyword evidence="10 13" id="KW-0472">Membrane</keyword>
<comment type="subcellular location">
    <subcellularLocation>
        <location evidence="2">Cell membrane</location>
    </subcellularLocation>
    <subcellularLocation>
        <location evidence="1">Membrane</location>
        <topology evidence="1">Single-pass membrane protein</topology>
    </subcellularLocation>
</comment>
<keyword evidence="5" id="KW-0433">Leucine-rich repeat</keyword>
<evidence type="ECO:0000313" key="16">
    <source>
        <dbReference type="EMBL" id="KAF8776347.1"/>
    </source>
</evidence>